<dbReference type="InterPro" id="IPR052045">
    <property type="entry name" value="Sulfur_Carrier/Prot_Modifier"/>
</dbReference>
<dbReference type="PANTHER" id="PTHR38031:SF1">
    <property type="entry name" value="SULFUR CARRIER PROTEIN CYSO"/>
    <property type="match status" value="1"/>
</dbReference>
<organism evidence="1 2">
    <name type="scientific">Desulfosarcina ovata subsp. sediminis</name>
    <dbReference type="NCBI Taxonomy" id="885957"/>
    <lineage>
        <taxon>Bacteria</taxon>
        <taxon>Pseudomonadati</taxon>
        <taxon>Thermodesulfobacteriota</taxon>
        <taxon>Desulfobacteria</taxon>
        <taxon>Desulfobacterales</taxon>
        <taxon>Desulfosarcinaceae</taxon>
        <taxon>Desulfosarcina</taxon>
    </lineage>
</organism>
<dbReference type="Proteomes" id="UP000425960">
    <property type="component" value="Chromosome"/>
</dbReference>
<name>A0A5K8A1Z2_9BACT</name>
<reference evidence="1 2" key="1">
    <citation type="submission" date="2019-11" db="EMBL/GenBank/DDBJ databases">
        <title>Comparative genomics of hydrocarbon-degrading Desulfosarcina strains.</title>
        <authorList>
            <person name="Watanabe M."/>
            <person name="Kojima H."/>
            <person name="Fukui M."/>
        </authorList>
    </citation>
    <scope>NUCLEOTIDE SEQUENCE [LARGE SCALE GENOMIC DNA]</scope>
    <source>
        <strain evidence="1 2">28bB2T</strain>
    </source>
</reference>
<gene>
    <name evidence="1" type="ORF">DSCO28_71390</name>
</gene>
<evidence type="ECO:0000313" key="2">
    <source>
        <dbReference type="Proteomes" id="UP000425960"/>
    </source>
</evidence>
<accession>A0A5K8A1Z2</accession>
<proteinExistence type="predicted"/>
<dbReference type="InterPro" id="IPR054834">
    <property type="entry name" value="SAMP1_3"/>
</dbReference>
<dbReference type="InterPro" id="IPR010038">
    <property type="entry name" value="MoaD_arc-typ"/>
</dbReference>
<dbReference type="NCBIfam" id="TIGR01687">
    <property type="entry name" value="moaD_arch"/>
    <property type="match status" value="1"/>
</dbReference>
<dbReference type="Gene3D" id="3.10.20.30">
    <property type="match status" value="1"/>
</dbReference>
<dbReference type="AlphaFoldDB" id="A0A5K8A1Z2"/>
<dbReference type="NCBIfam" id="NF041918">
    <property type="entry name" value="SAMP1"/>
    <property type="match status" value="1"/>
</dbReference>
<protein>
    <submittedName>
        <fullName evidence="1">MoaD family protein</fullName>
    </submittedName>
</protein>
<dbReference type="InterPro" id="IPR003749">
    <property type="entry name" value="ThiS/MoaD-like"/>
</dbReference>
<dbReference type="Pfam" id="PF02597">
    <property type="entry name" value="ThiS"/>
    <property type="match status" value="1"/>
</dbReference>
<dbReference type="RefSeq" id="WP_162459235.1">
    <property type="nucleotide sequence ID" value="NZ_AP021876.1"/>
</dbReference>
<dbReference type="EMBL" id="AP021876">
    <property type="protein sequence ID" value="BBO86573.1"/>
    <property type="molecule type" value="Genomic_DNA"/>
</dbReference>
<dbReference type="KEGG" id="dov:DSCO28_71390"/>
<dbReference type="InterPro" id="IPR016155">
    <property type="entry name" value="Mopterin_synth/thiamin_S_b"/>
</dbReference>
<sequence>MTEKFGITVKLATALARHTGNQKQIGCKVNGEDDLASVLNDLEDQFPGIKAKICSADVDLRDSINVYVNGDNVRYLNGLKTALKQGDVVNIIPAVAAG</sequence>
<dbReference type="PANTHER" id="PTHR38031">
    <property type="entry name" value="SULFUR CARRIER PROTEIN SLR0821-RELATED"/>
    <property type="match status" value="1"/>
</dbReference>
<evidence type="ECO:0000313" key="1">
    <source>
        <dbReference type="EMBL" id="BBO86573.1"/>
    </source>
</evidence>
<dbReference type="SUPFAM" id="SSF54285">
    <property type="entry name" value="MoaD/ThiS"/>
    <property type="match status" value="1"/>
</dbReference>
<dbReference type="InterPro" id="IPR012675">
    <property type="entry name" value="Beta-grasp_dom_sf"/>
</dbReference>